<sequence length="303" mass="34197">MKLNKLIIGSVVAMSLLAGCGNSSSLSSKEPIGFYEDSQKNDRVWLETTATDGIVGKDEHVNRIIVVKDGELTAYNTHFNSENLDSIKLGSIGDKSPEELEKLGVQRDKEYFEDRIKSSIGIIEDNIKYNKKKIEENEGYKQKQIENSQKKGIYEFEKQGYLQREKEFTEEIASLDKENGDFKEQIEILKNMKYQSPKPQKINVSIDTDGTGNVTESEMLTFKNHVLFAETNVGSSKSELKITEGKYKEFTPMVVSQIHDKYYAGYLIGGSQTDALITLSDEKEVGKYVTKLDQPDTKGIKVD</sequence>
<name>A0A2U3AKF4_9BACL</name>
<feature type="signal peptide" evidence="1">
    <location>
        <begin position="1"/>
        <end position="18"/>
    </location>
</feature>
<feature type="chain" id="PRO_5038742854" evidence="1">
    <location>
        <begin position="19"/>
        <end position="303"/>
    </location>
</feature>
<gene>
    <name evidence="2" type="ORF">DEX24_10440</name>
</gene>
<evidence type="ECO:0000313" key="3">
    <source>
        <dbReference type="Proteomes" id="UP000245938"/>
    </source>
</evidence>
<evidence type="ECO:0000256" key="1">
    <source>
        <dbReference type="SAM" id="SignalP"/>
    </source>
</evidence>
<dbReference type="OrthoDB" id="2414630at2"/>
<reference evidence="2 3" key="1">
    <citation type="submission" date="2018-05" db="EMBL/GenBank/DDBJ databases">
        <title>Kurthia sibirica genome sequence.</title>
        <authorList>
            <person name="Maclea K.S."/>
            <person name="Goen A.E."/>
        </authorList>
    </citation>
    <scope>NUCLEOTIDE SEQUENCE [LARGE SCALE GENOMIC DNA]</scope>
    <source>
        <strain evidence="2 3">ATCC 49154</strain>
    </source>
</reference>
<dbReference type="EMBL" id="QFVR01000013">
    <property type="protein sequence ID" value="PWI24984.1"/>
    <property type="molecule type" value="Genomic_DNA"/>
</dbReference>
<proteinExistence type="predicted"/>
<dbReference type="InterPro" id="IPR018247">
    <property type="entry name" value="EF_Hand_1_Ca_BS"/>
</dbReference>
<dbReference type="RefSeq" id="WP_109306380.1">
    <property type="nucleotide sequence ID" value="NZ_BJUF01000004.1"/>
</dbReference>
<organism evidence="2 3">
    <name type="scientific">Kurthia sibirica</name>
    <dbReference type="NCBI Taxonomy" id="202750"/>
    <lineage>
        <taxon>Bacteria</taxon>
        <taxon>Bacillati</taxon>
        <taxon>Bacillota</taxon>
        <taxon>Bacilli</taxon>
        <taxon>Bacillales</taxon>
        <taxon>Caryophanaceae</taxon>
        <taxon>Kurthia</taxon>
    </lineage>
</organism>
<comment type="caution">
    <text evidence="2">The sequence shown here is derived from an EMBL/GenBank/DDBJ whole genome shotgun (WGS) entry which is preliminary data.</text>
</comment>
<dbReference type="Proteomes" id="UP000245938">
    <property type="component" value="Unassembled WGS sequence"/>
</dbReference>
<dbReference type="AlphaFoldDB" id="A0A2U3AKF4"/>
<evidence type="ECO:0000313" key="2">
    <source>
        <dbReference type="EMBL" id="PWI24984.1"/>
    </source>
</evidence>
<dbReference type="PROSITE" id="PS51257">
    <property type="entry name" value="PROKAR_LIPOPROTEIN"/>
    <property type="match status" value="1"/>
</dbReference>
<dbReference type="PROSITE" id="PS00018">
    <property type="entry name" value="EF_HAND_1"/>
    <property type="match status" value="1"/>
</dbReference>
<accession>A0A2U3AKF4</accession>
<keyword evidence="1" id="KW-0732">Signal</keyword>
<keyword evidence="3" id="KW-1185">Reference proteome</keyword>
<protein>
    <submittedName>
        <fullName evidence="2">Uncharacterized protein</fullName>
    </submittedName>
</protein>